<dbReference type="EMBL" id="CP000529">
    <property type="protein sequence ID" value="ABM39171.1"/>
    <property type="molecule type" value="Genomic_DNA"/>
</dbReference>
<dbReference type="KEGG" id="pna:Pnap_3875"/>
<dbReference type="InterPro" id="IPR008407">
    <property type="entry name" value="Brnchd-chn_aa_trnsp_AzlD"/>
</dbReference>
<keyword evidence="3" id="KW-1185">Reference proteome</keyword>
<dbReference type="HOGENOM" id="CLU_157896_1_2_4"/>
<gene>
    <name evidence="2" type="ordered locus">Pnap_3875</name>
</gene>
<dbReference type="eggNOG" id="COG4392">
    <property type="taxonomic scope" value="Bacteria"/>
</dbReference>
<feature type="transmembrane region" description="Helical" evidence="1">
    <location>
        <begin position="44"/>
        <end position="63"/>
    </location>
</feature>
<dbReference type="Proteomes" id="UP000000644">
    <property type="component" value="Chromosome"/>
</dbReference>
<organism evidence="2 3">
    <name type="scientific">Polaromonas naphthalenivorans (strain CJ2)</name>
    <dbReference type="NCBI Taxonomy" id="365044"/>
    <lineage>
        <taxon>Bacteria</taxon>
        <taxon>Pseudomonadati</taxon>
        <taxon>Pseudomonadota</taxon>
        <taxon>Betaproteobacteria</taxon>
        <taxon>Burkholderiales</taxon>
        <taxon>Comamonadaceae</taxon>
        <taxon>Polaromonas</taxon>
    </lineage>
</organism>
<evidence type="ECO:0000313" key="3">
    <source>
        <dbReference type="Proteomes" id="UP000000644"/>
    </source>
</evidence>
<dbReference type="AlphaFoldDB" id="A1VU43"/>
<accession>A1VU43</accession>
<evidence type="ECO:0000256" key="1">
    <source>
        <dbReference type="SAM" id="Phobius"/>
    </source>
</evidence>
<dbReference type="RefSeq" id="WP_011803237.1">
    <property type="nucleotide sequence ID" value="NC_008781.1"/>
</dbReference>
<dbReference type="OrthoDB" id="515103at2"/>
<reference evidence="3" key="1">
    <citation type="journal article" date="2009" name="Environ. Microbiol.">
        <title>The genome of Polaromonas naphthalenivorans strain CJ2, isolated from coal tar-contaminated sediment, reveals physiological and metabolic versatility and evolution through extensive horizontal gene transfer.</title>
        <authorList>
            <person name="Yagi J.M."/>
            <person name="Sims D."/>
            <person name="Brettin T."/>
            <person name="Bruce D."/>
            <person name="Madsen E.L."/>
        </authorList>
    </citation>
    <scope>NUCLEOTIDE SEQUENCE [LARGE SCALE GENOMIC DNA]</scope>
    <source>
        <strain evidence="3">CJ2</strain>
    </source>
</reference>
<name>A1VU43_POLNA</name>
<dbReference type="Pfam" id="PF05437">
    <property type="entry name" value="AzlD"/>
    <property type="match status" value="1"/>
</dbReference>
<sequence length="117" mass="12829">MSQPGTDWWTLGVIFGMAVITVVTRSFFFISSRPWHLPRWAQRGLQYAPIAALAAVIVPELVMTQGHLIASWQDARVFGATAGVAFYVWRRGAGQAVLGTIVVGMAVYLPLRIGLGW</sequence>
<proteinExistence type="predicted"/>
<dbReference type="STRING" id="365044.Pnap_3875"/>
<feature type="transmembrane region" description="Helical" evidence="1">
    <location>
        <begin position="96"/>
        <end position="115"/>
    </location>
</feature>
<keyword evidence="1" id="KW-0812">Transmembrane</keyword>
<feature type="transmembrane region" description="Helical" evidence="1">
    <location>
        <begin position="12"/>
        <end position="32"/>
    </location>
</feature>
<keyword evidence="1" id="KW-0472">Membrane</keyword>
<keyword evidence="1" id="KW-1133">Transmembrane helix</keyword>
<protein>
    <submittedName>
        <fullName evidence="2">Branched-chain amino acid transport</fullName>
    </submittedName>
</protein>
<evidence type="ECO:0000313" key="2">
    <source>
        <dbReference type="EMBL" id="ABM39171.1"/>
    </source>
</evidence>